<accession>A0ABT3Y4L4</accession>
<gene>
    <name evidence="1" type="ORF">OEA66_12125</name>
</gene>
<dbReference type="Proteomes" id="UP001070176">
    <property type="component" value="Unassembled WGS sequence"/>
</dbReference>
<proteinExistence type="predicted"/>
<dbReference type="RefSeq" id="WP_267281618.1">
    <property type="nucleotide sequence ID" value="NZ_JAOVZV010000014.1"/>
</dbReference>
<evidence type="ECO:0000313" key="1">
    <source>
        <dbReference type="EMBL" id="MCX8533098.1"/>
    </source>
</evidence>
<name>A0ABT3Y4L4_9FLAO</name>
<organism evidence="1 2">
    <name type="scientific">Chryseobacterium luquanense</name>
    <dbReference type="NCBI Taxonomy" id="2983766"/>
    <lineage>
        <taxon>Bacteria</taxon>
        <taxon>Pseudomonadati</taxon>
        <taxon>Bacteroidota</taxon>
        <taxon>Flavobacteriia</taxon>
        <taxon>Flavobacteriales</taxon>
        <taxon>Weeksellaceae</taxon>
        <taxon>Chryseobacterium group</taxon>
        <taxon>Chryseobacterium</taxon>
    </lineage>
</organism>
<sequence>MRNQTTQTAQEATVKQNNEDLVIVFQNFNGVFLAKISNNTDRKTYAYGSSQDLAQENAINRYNRKYNTPYFSL</sequence>
<evidence type="ECO:0008006" key="3">
    <source>
        <dbReference type="Google" id="ProtNLM"/>
    </source>
</evidence>
<evidence type="ECO:0000313" key="2">
    <source>
        <dbReference type="Proteomes" id="UP001070176"/>
    </source>
</evidence>
<dbReference type="EMBL" id="JAOVZV010000014">
    <property type="protein sequence ID" value="MCX8533098.1"/>
    <property type="molecule type" value="Genomic_DNA"/>
</dbReference>
<reference evidence="1" key="1">
    <citation type="submission" date="2022-10" db="EMBL/GenBank/DDBJ databases">
        <title>Chryseobacterium sp. nov., a novel bacterial species.</title>
        <authorList>
            <person name="Cao Y."/>
        </authorList>
    </citation>
    <scope>NUCLEOTIDE SEQUENCE</scope>
    <source>
        <strain evidence="1">KC 927</strain>
    </source>
</reference>
<comment type="caution">
    <text evidence="1">The sequence shown here is derived from an EMBL/GenBank/DDBJ whole genome shotgun (WGS) entry which is preliminary data.</text>
</comment>
<protein>
    <recommendedName>
        <fullName evidence="3">WGR domain-containing protein</fullName>
    </recommendedName>
</protein>
<keyword evidence="2" id="KW-1185">Reference proteome</keyword>